<gene>
    <name evidence="3" type="ORF">BC643_1604</name>
</gene>
<feature type="signal peptide" evidence="2">
    <location>
        <begin position="1"/>
        <end position="24"/>
    </location>
</feature>
<name>A0A419W729_9BACT</name>
<evidence type="ECO:0000313" key="3">
    <source>
        <dbReference type="EMBL" id="RKD91255.1"/>
    </source>
</evidence>
<dbReference type="AlphaFoldDB" id="A0A419W729"/>
<feature type="compositionally biased region" description="Basic and acidic residues" evidence="1">
    <location>
        <begin position="202"/>
        <end position="211"/>
    </location>
</feature>
<accession>A0A419W729</accession>
<organism evidence="3 4">
    <name type="scientific">Mangrovibacterium diazotrophicum</name>
    <dbReference type="NCBI Taxonomy" id="1261403"/>
    <lineage>
        <taxon>Bacteria</taxon>
        <taxon>Pseudomonadati</taxon>
        <taxon>Bacteroidota</taxon>
        <taxon>Bacteroidia</taxon>
        <taxon>Marinilabiliales</taxon>
        <taxon>Prolixibacteraceae</taxon>
        <taxon>Mangrovibacterium</taxon>
    </lineage>
</organism>
<proteinExistence type="predicted"/>
<keyword evidence="2" id="KW-0732">Signal</keyword>
<comment type="caution">
    <text evidence="3">The sequence shown here is derived from an EMBL/GenBank/DDBJ whole genome shotgun (WGS) entry which is preliminary data.</text>
</comment>
<feature type="region of interest" description="Disordered" evidence="1">
    <location>
        <begin position="197"/>
        <end position="220"/>
    </location>
</feature>
<evidence type="ECO:0008006" key="5">
    <source>
        <dbReference type="Google" id="ProtNLM"/>
    </source>
</evidence>
<dbReference type="Gene3D" id="3.40.50.10610">
    <property type="entry name" value="ABC-type transport auxiliary lipoprotein component"/>
    <property type="match status" value="1"/>
</dbReference>
<dbReference type="RefSeq" id="WP_170154495.1">
    <property type="nucleotide sequence ID" value="NZ_RAPN01000001.1"/>
</dbReference>
<dbReference type="Proteomes" id="UP000283387">
    <property type="component" value="Unassembled WGS sequence"/>
</dbReference>
<feature type="chain" id="PRO_5019244530" description="Curli production assembly/transport component CsgG" evidence="2">
    <location>
        <begin position="25"/>
        <end position="273"/>
    </location>
</feature>
<dbReference type="EMBL" id="RAPN01000001">
    <property type="protein sequence ID" value="RKD91255.1"/>
    <property type="molecule type" value="Genomic_DNA"/>
</dbReference>
<reference evidence="3 4" key="1">
    <citation type="submission" date="2018-09" db="EMBL/GenBank/DDBJ databases">
        <title>Genomic Encyclopedia of Archaeal and Bacterial Type Strains, Phase II (KMG-II): from individual species to whole genera.</title>
        <authorList>
            <person name="Goeker M."/>
        </authorList>
    </citation>
    <scope>NUCLEOTIDE SEQUENCE [LARGE SCALE GENOMIC DNA]</scope>
    <source>
        <strain evidence="3 4">DSM 27148</strain>
    </source>
</reference>
<evidence type="ECO:0000256" key="2">
    <source>
        <dbReference type="SAM" id="SignalP"/>
    </source>
</evidence>
<evidence type="ECO:0000256" key="1">
    <source>
        <dbReference type="SAM" id="MobiDB-lite"/>
    </source>
</evidence>
<keyword evidence="4" id="KW-1185">Reference proteome</keyword>
<sequence length="273" mass="30219">MKKNAILIFFIFVLVAGFTATVSAQSSVDIITKLNGEEMKGKVTAIEGDEVKFVYEGETLTYSVKKADINKIQFASGRTQVFNEVSTVEAAAPDQGGMDIQRNLVAVLPFSYIGEGGAKDEKLSKKVQSDCYNLLLKFAPRFTLQDPLKTNAYLARQGIDHSNIDGFLPEELCQILGAEYVVVGSILVDYKGTTNYGSTSTETKKNDEKNKKSTYSSSSSSSTEQFETQVDVKIYTSDGQNISSQARRSFWQTEDAYQATLQYLIKRSPLYSK</sequence>
<evidence type="ECO:0000313" key="4">
    <source>
        <dbReference type="Proteomes" id="UP000283387"/>
    </source>
</evidence>
<protein>
    <recommendedName>
        <fullName evidence="5">Curli production assembly/transport component CsgG</fullName>
    </recommendedName>
</protein>